<evidence type="ECO:0000256" key="6">
    <source>
        <dbReference type="ARBA" id="ARBA00023136"/>
    </source>
</evidence>
<accession>A0AAV7Y443</accession>
<evidence type="ECO:0000256" key="5">
    <source>
        <dbReference type="ARBA" id="ARBA00023065"/>
    </source>
</evidence>
<dbReference type="GO" id="GO:0005886">
    <property type="term" value="C:plasma membrane"/>
    <property type="evidence" value="ECO:0007669"/>
    <property type="project" value="TreeGrafter"/>
</dbReference>
<feature type="region of interest" description="Disordered" evidence="9">
    <location>
        <begin position="317"/>
        <end position="336"/>
    </location>
</feature>
<dbReference type="EMBL" id="JAPTSV010000001">
    <property type="protein sequence ID" value="KAJ1531630.1"/>
    <property type="molecule type" value="Genomic_DNA"/>
</dbReference>
<comment type="subcellular location">
    <subcellularLocation>
        <location evidence="1">Membrane</location>
        <topology evidence="1">Multi-pass membrane protein</topology>
    </subcellularLocation>
</comment>
<evidence type="ECO:0000256" key="9">
    <source>
        <dbReference type="SAM" id="MobiDB-lite"/>
    </source>
</evidence>
<evidence type="ECO:0000256" key="3">
    <source>
        <dbReference type="ARBA" id="ARBA00022692"/>
    </source>
</evidence>
<evidence type="ECO:0000313" key="13">
    <source>
        <dbReference type="Proteomes" id="UP001075354"/>
    </source>
</evidence>
<feature type="transmembrane region" description="Helical" evidence="10">
    <location>
        <begin position="48"/>
        <end position="71"/>
    </location>
</feature>
<keyword evidence="13" id="KW-1185">Reference proteome</keyword>
<dbReference type="GO" id="GO:0030322">
    <property type="term" value="P:stabilization of membrane potential"/>
    <property type="evidence" value="ECO:0007669"/>
    <property type="project" value="TreeGrafter"/>
</dbReference>
<keyword evidence="5 8" id="KW-0406">Ion transport</keyword>
<dbReference type="PANTHER" id="PTHR11003">
    <property type="entry name" value="POTASSIUM CHANNEL, SUBFAMILY K"/>
    <property type="match status" value="1"/>
</dbReference>
<evidence type="ECO:0000259" key="11">
    <source>
        <dbReference type="Pfam" id="PF07885"/>
    </source>
</evidence>
<keyword evidence="7 8" id="KW-0407">Ion channel</keyword>
<keyword evidence="6 10" id="KW-0472">Membrane</keyword>
<keyword evidence="3 8" id="KW-0812">Transmembrane</keyword>
<feature type="domain" description="Potassium channel" evidence="11">
    <location>
        <begin position="220"/>
        <end position="297"/>
    </location>
</feature>
<proteinExistence type="inferred from homology"/>
<dbReference type="InterPro" id="IPR013099">
    <property type="entry name" value="K_chnl_dom"/>
</dbReference>
<reference evidence="12" key="1">
    <citation type="submission" date="2022-12" db="EMBL/GenBank/DDBJ databases">
        <title>Chromosome-level genome assembly of the bean flower thrips Megalurothrips usitatus.</title>
        <authorList>
            <person name="Ma L."/>
            <person name="Liu Q."/>
            <person name="Li H."/>
            <person name="Cai W."/>
        </authorList>
    </citation>
    <scope>NUCLEOTIDE SEQUENCE</scope>
    <source>
        <strain evidence="12">Cailab_2022a</strain>
    </source>
</reference>
<dbReference type="PRINTS" id="PR01333">
    <property type="entry name" value="2POREKCHANEL"/>
</dbReference>
<evidence type="ECO:0000256" key="2">
    <source>
        <dbReference type="ARBA" id="ARBA00022448"/>
    </source>
</evidence>
<evidence type="ECO:0000313" key="12">
    <source>
        <dbReference type="EMBL" id="KAJ1531630.1"/>
    </source>
</evidence>
<dbReference type="GO" id="GO:0015271">
    <property type="term" value="F:outward rectifier potassium channel activity"/>
    <property type="evidence" value="ECO:0007669"/>
    <property type="project" value="TreeGrafter"/>
</dbReference>
<dbReference type="Proteomes" id="UP001075354">
    <property type="component" value="Chromosome 1"/>
</dbReference>
<feature type="transmembrane region" description="Helical" evidence="10">
    <location>
        <begin position="243"/>
        <end position="260"/>
    </location>
</feature>
<feature type="transmembrane region" description="Helical" evidence="10">
    <location>
        <begin position="205"/>
        <end position="231"/>
    </location>
</feature>
<organism evidence="12 13">
    <name type="scientific">Megalurothrips usitatus</name>
    <name type="common">bean blossom thrips</name>
    <dbReference type="NCBI Taxonomy" id="439358"/>
    <lineage>
        <taxon>Eukaryota</taxon>
        <taxon>Metazoa</taxon>
        <taxon>Ecdysozoa</taxon>
        <taxon>Arthropoda</taxon>
        <taxon>Hexapoda</taxon>
        <taxon>Insecta</taxon>
        <taxon>Pterygota</taxon>
        <taxon>Neoptera</taxon>
        <taxon>Paraneoptera</taxon>
        <taxon>Thysanoptera</taxon>
        <taxon>Terebrantia</taxon>
        <taxon>Thripoidea</taxon>
        <taxon>Thripidae</taxon>
        <taxon>Megalurothrips</taxon>
    </lineage>
</organism>
<dbReference type="PANTHER" id="PTHR11003:SF249">
    <property type="entry name" value="TWO PORE POTASSIUM CHANNEL PROTEIN SUP-9"/>
    <property type="match status" value="1"/>
</dbReference>
<dbReference type="PRINTS" id="PR01096">
    <property type="entry name" value="TWIK1CHANNEL"/>
</dbReference>
<comment type="caution">
    <text evidence="12">The sequence shown here is derived from an EMBL/GenBank/DDBJ whole genome shotgun (WGS) entry which is preliminary data.</text>
</comment>
<protein>
    <recommendedName>
        <fullName evidence="11">Potassium channel domain-containing protein</fullName>
    </recommendedName>
</protein>
<dbReference type="AlphaFoldDB" id="A0AAV7Y443"/>
<evidence type="ECO:0000256" key="1">
    <source>
        <dbReference type="ARBA" id="ARBA00004141"/>
    </source>
</evidence>
<evidence type="ECO:0000256" key="7">
    <source>
        <dbReference type="ARBA" id="ARBA00023303"/>
    </source>
</evidence>
<name>A0AAV7Y443_9NEOP</name>
<evidence type="ECO:0000256" key="8">
    <source>
        <dbReference type="RuleBase" id="RU003857"/>
    </source>
</evidence>
<dbReference type="PRINTS" id="PR01586">
    <property type="entry name" value="TWIKCHANNEL"/>
</dbReference>
<gene>
    <name evidence="12" type="ORF">ONE63_000302</name>
</gene>
<dbReference type="InterPro" id="IPR003280">
    <property type="entry name" value="2pore_dom_K_chnl"/>
</dbReference>
<sequence length="363" mass="40005">MSKAGYEAHPGRPDRGRDRGALAGLGGLDGMGVRAHVREVLGMRRSSALLLLFVLFYVGYLVAGGLVFATIEAPAEAQLKSSLLRARLAFLEKHPCVSDADLEALLREVVWAADRGVSAVNNVTGQPNWSFGQSIFFSSTVVTTIGYGHVTPLSKVGKVFCIVYAIFGIPLTLVLCTALVERLLVPTTLLLQWLNARLGHLYQPFYIRLLHLAMTLVFLVSLFLLIPAGVYAYLEPEWDYMDALYYCFISLTTIGLGDYIPGDYPGQAYRPLYKVLTTVYLLVGLTFTMLTLAVFCDIPQLNVGLLFMARSDETTTDPEKVRLNQPAGHGLGRGPQYTQQRVHVRTRLDSPSPEEVTPVHARP</sequence>
<dbReference type="GO" id="GO:0022841">
    <property type="term" value="F:potassium ion leak channel activity"/>
    <property type="evidence" value="ECO:0007669"/>
    <property type="project" value="TreeGrafter"/>
</dbReference>
<dbReference type="InterPro" id="IPR005408">
    <property type="entry name" value="2pore_dom_K_chnl_TWIK"/>
</dbReference>
<comment type="similarity">
    <text evidence="8">Belongs to the two pore domain potassium channel (TC 1.A.1.8) family.</text>
</comment>
<dbReference type="Pfam" id="PF07885">
    <property type="entry name" value="Ion_trans_2"/>
    <property type="match status" value="2"/>
</dbReference>
<evidence type="ECO:0000256" key="4">
    <source>
        <dbReference type="ARBA" id="ARBA00022989"/>
    </source>
</evidence>
<keyword evidence="2 8" id="KW-0813">Transport</keyword>
<feature type="transmembrane region" description="Helical" evidence="10">
    <location>
        <begin position="162"/>
        <end position="184"/>
    </location>
</feature>
<feature type="transmembrane region" description="Helical" evidence="10">
    <location>
        <begin position="272"/>
        <end position="295"/>
    </location>
</feature>
<evidence type="ECO:0000256" key="10">
    <source>
        <dbReference type="SAM" id="Phobius"/>
    </source>
</evidence>
<feature type="domain" description="Potassium channel" evidence="11">
    <location>
        <begin position="126"/>
        <end position="183"/>
    </location>
</feature>
<dbReference type="SUPFAM" id="SSF81324">
    <property type="entry name" value="Voltage-gated potassium channels"/>
    <property type="match status" value="2"/>
</dbReference>
<dbReference type="Gene3D" id="1.10.287.70">
    <property type="match status" value="1"/>
</dbReference>
<dbReference type="InterPro" id="IPR001779">
    <property type="entry name" value="2pore_dom_K_chnl_TWIK1"/>
</dbReference>
<keyword evidence="4 10" id="KW-1133">Transmembrane helix</keyword>